<organism evidence="2 3">
    <name type="scientific">Somion occarium</name>
    <dbReference type="NCBI Taxonomy" id="3059160"/>
    <lineage>
        <taxon>Eukaryota</taxon>
        <taxon>Fungi</taxon>
        <taxon>Dikarya</taxon>
        <taxon>Basidiomycota</taxon>
        <taxon>Agaricomycotina</taxon>
        <taxon>Agaricomycetes</taxon>
        <taxon>Polyporales</taxon>
        <taxon>Cerrenaceae</taxon>
        <taxon>Somion</taxon>
    </lineage>
</organism>
<keyword evidence="1" id="KW-0812">Transmembrane</keyword>
<evidence type="ECO:0000313" key="2">
    <source>
        <dbReference type="EMBL" id="CAL1697191.1"/>
    </source>
</evidence>
<keyword evidence="3" id="KW-1185">Reference proteome</keyword>
<evidence type="ECO:0000313" key="3">
    <source>
        <dbReference type="Proteomes" id="UP001497453"/>
    </source>
</evidence>
<dbReference type="Proteomes" id="UP001497453">
    <property type="component" value="Chromosome 1"/>
</dbReference>
<evidence type="ECO:0000256" key="1">
    <source>
        <dbReference type="SAM" id="Phobius"/>
    </source>
</evidence>
<name>A0ABP1CN98_9APHY</name>
<proteinExistence type="predicted"/>
<dbReference type="EMBL" id="OZ037944">
    <property type="protein sequence ID" value="CAL1697191.1"/>
    <property type="molecule type" value="Genomic_DNA"/>
</dbReference>
<gene>
    <name evidence="2" type="ORF">GFSPODELE1_LOCUS1532</name>
</gene>
<feature type="transmembrane region" description="Helical" evidence="1">
    <location>
        <begin position="70"/>
        <end position="90"/>
    </location>
</feature>
<reference evidence="3" key="1">
    <citation type="submission" date="2024-04" db="EMBL/GenBank/DDBJ databases">
        <authorList>
            <person name="Shaw F."/>
            <person name="Minotto A."/>
        </authorList>
    </citation>
    <scope>NUCLEOTIDE SEQUENCE [LARGE SCALE GENOMIC DNA]</scope>
</reference>
<sequence>MQCFSIVVYFHGRAYRQDETSNIIIDAMSGGSFLSWCLALKVHPIAVLTNNPLHQWYKTRPSVSTVLHRSIFVLVISALATFTVAAPVVVAPGCAGQKLENGNGNCTPCLGIATCAYDVANMQCVNKPGGALPATLTTDKTRCPTLSQIAQENPSVADRQKAAAEFARMKNHIFVGESDPSSGRHTFTAFRAANKDAGRCDKETNLCAFKLTAQTPKTVWDDRAGKYTKQDVEDICTTAITLNLLHNNKAASPGSFAVQTKFGKSICVQHFVTKSNTPSCFPLGIHHATQFPVGKPCTFTGNDANTLTVEVPQGTS</sequence>
<evidence type="ECO:0008006" key="4">
    <source>
        <dbReference type="Google" id="ProtNLM"/>
    </source>
</evidence>
<keyword evidence="1" id="KW-0472">Membrane</keyword>
<protein>
    <recommendedName>
        <fullName evidence="4">Sodefrin-like factor</fullName>
    </recommendedName>
</protein>
<accession>A0ABP1CN98</accession>
<keyword evidence="1" id="KW-1133">Transmembrane helix</keyword>